<gene>
    <name evidence="7 9" type="primary">mraZ</name>
    <name evidence="9" type="ORF">ACETAC_03270</name>
</gene>
<dbReference type="InterPro" id="IPR003444">
    <property type="entry name" value="MraZ"/>
</dbReference>
<feature type="domain" description="SpoVT-AbrB" evidence="8">
    <location>
        <begin position="76"/>
        <end position="119"/>
    </location>
</feature>
<keyword evidence="3" id="KW-0677">Repeat</keyword>
<protein>
    <recommendedName>
        <fullName evidence="1 7">Transcriptional regulator MraZ</fullName>
    </recommendedName>
</protein>
<accession>A0A975AWT0</accession>
<evidence type="ECO:0000256" key="3">
    <source>
        <dbReference type="ARBA" id="ARBA00022737"/>
    </source>
</evidence>
<dbReference type="NCBIfam" id="TIGR00242">
    <property type="entry name" value="division/cell wall cluster transcriptional repressor MraZ"/>
    <property type="match status" value="1"/>
</dbReference>
<dbReference type="InterPro" id="IPR020603">
    <property type="entry name" value="MraZ_dom"/>
</dbReference>
<dbReference type="InterPro" id="IPR035642">
    <property type="entry name" value="MraZ_N"/>
</dbReference>
<dbReference type="CDD" id="cd16321">
    <property type="entry name" value="MraZ_C"/>
    <property type="match status" value="1"/>
</dbReference>
<feature type="domain" description="SpoVT-AbrB" evidence="8">
    <location>
        <begin position="5"/>
        <end position="47"/>
    </location>
</feature>
<dbReference type="PANTHER" id="PTHR34701">
    <property type="entry name" value="TRANSCRIPTIONAL REGULATOR MRAZ"/>
    <property type="match status" value="1"/>
</dbReference>
<dbReference type="Gene3D" id="3.40.1550.20">
    <property type="entry name" value="Transcriptional regulator MraZ domain"/>
    <property type="match status" value="1"/>
</dbReference>
<dbReference type="RefSeq" id="WP_284680634.1">
    <property type="nucleotide sequence ID" value="NZ_CP060096.1"/>
</dbReference>
<dbReference type="InterPro" id="IPR035644">
    <property type="entry name" value="MraZ_C"/>
</dbReference>
<comment type="subcellular location">
    <subcellularLocation>
        <location evidence="7">Cytoplasm</location>
        <location evidence="7">Nucleoid</location>
    </subcellularLocation>
</comment>
<organism evidence="9 10">
    <name type="scientific">Aceticella autotrophica</name>
    <dbReference type="NCBI Taxonomy" id="2755338"/>
    <lineage>
        <taxon>Bacteria</taxon>
        <taxon>Bacillati</taxon>
        <taxon>Bacillota</taxon>
        <taxon>Clostridia</taxon>
        <taxon>Thermoanaerobacterales</taxon>
        <taxon>Thermoanaerobacteraceae</taxon>
        <taxon>Aceticella</taxon>
    </lineage>
</organism>
<evidence type="ECO:0000256" key="4">
    <source>
        <dbReference type="ARBA" id="ARBA00023015"/>
    </source>
</evidence>
<keyword evidence="5 7" id="KW-0238">DNA-binding</keyword>
<keyword evidence="6 7" id="KW-0804">Transcription</keyword>
<evidence type="ECO:0000313" key="9">
    <source>
        <dbReference type="EMBL" id="QSZ27915.1"/>
    </source>
</evidence>
<keyword evidence="2 7" id="KW-0963">Cytoplasm</keyword>
<dbReference type="Pfam" id="PF02381">
    <property type="entry name" value="MraZ"/>
    <property type="match status" value="2"/>
</dbReference>
<dbReference type="PANTHER" id="PTHR34701:SF1">
    <property type="entry name" value="TRANSCRIPTIONAL REGULATOR MRAZ"/>
    <property type="match status" value="1"/>
</dbReference>
<dbReference type="InterPro" id="IPR038619">
    <property type="entry name" value="MraZ_sf"/>
</dbReference>
<dbReference type="InterPro" id="IPR037914">
    <property type="entry name" value="SpoVT-AbrB_sf"/>
</dbReference>
<dbReference type="EMBL" id="CP060096">
    <property type="protein sequence ID" value="QSZ27915.1"/>
    <property type="molecule type" value="Genomic_DNA"/>
</dbReference>
<dbReference type="GO" id="GO:0003700">
    <property type="term" value="F:DNA-binding transcription factor activity"/>
    <property type="evidence" value="ECO:0007669"/>
    <property type="project" value="UniProtKB-UniRule"/>
</dbReference>
<dbReference type="InterPro" id="IPR007159">
    <property type="entry name" value="SpoVT-AbrB_dom"/>
</dbReference>
<keyword evidence="4 7" id="KW-0805">Transcription regulation</keyword>
<reference evidence="9" key="1">
    <citation type="submission" date="2020-08" db="EMBL/GenBank/DDBJ databases">
        <title>Genomic insights into the carbon and energy metabolism of the first obligate autotrophic acetogenic bacterium Aceticella autotrophica gen. nov., sp. nov.</title>
        <authorList>
            <person name="Toshchakov S.V."/>
            <person name="Elcheninov A.G."/>
            <person name="Kublanov I.V."/>
            <person name="Frolov E.N."/>
            <person name="Lebedinsky A.V."/>
        </authorList>
    </citation>
    <scope>NUCLEOTIDE SEQUENCE</scope>
    <source>
        <strain evidence="9">3443-3Ac</strain>
    </source>
</reference>
<dbReference type="KEGG" id="aaut:ACETAC_03270"/>
<dbReference type="GO" id="GO:0005737">
    <property type="term" value="C:cytoplasm"/>
    <property type="evidence" value="ECO:0007669"/>
    <property type="project" value="UniProtKB-UniRule"/>
</dbReference>
<comment type="subunit">
    <text evidence="7">Forms oligomers.</text>
</comment>
<dbReference type="Proteomes" id="UP000671913">
    <property type="component" value="Chromosome"/>
</dbReference>
<dbReference type="CDD" id="cd16320">
    <property type="entry name" value="MraZ_N"/>
    <property type="match status" value="1"/>
</dbReference>
<evidence type="ECO:0000256" key="5">
    <source>
        <dbReference type="ARBA" id="ARBA00023125"/>
    </source>
</evidence>
<evidence type="ECO:0000256" key="7">
    <source>
        <dbReference type="HAMAP-Rule" id="MF_01008"/>
    </source>
</evidence>
<name>A0A975AWT0_9THEO</name>
<dbReference type="FunFam" id="3.40.1550.20:FF:000002">
    <property type="entry name" value="Transcriptional regulator MraZ"/>
    <property type="match status" value="1"/>
</dbReference>
<evidence type="ECO:0000256" key="6">
    <source>
        <dbReference type="ARBA" id="ARBA00023163"/>
    </source>
</evidence>
<evidence type="ECO:0000313" key="10">
    <source>
        <dbReference type="Proteomes" id="UP000671913"/>
    </source>
</evidence>
<dbReference type="SUPFAM" id="SSF89447">
    <property type="entry name" value="AbrB/MazE/MraZ-like"/>
    <property type="match status" value="1"/>
</dbReference>
<evidence type="ECO:0000256" key="2">
    <source>
        <dbReference type="ARBA" id="ARBA00022490"/>
    </source>
</evidence>
<dbReference type="GO" id="GO:0000976">
    <property type="term" value="F:transcription cis-regulatory region binding"/>
    <property type="evidence" value="ECO:0007669"/>
    <property type="project" value="TreeGrafter"/>
</dbReference>
<dbReference type="PROSITE" id="PS51740">
    <property type="entry name" value="SPOVT_ABRB"/>
    <property type="match status" value="2"/>
</dbReference>
<evidence type="ECO:0000259" key="8">
    <source>
        <dbReference type="PROSITE" id="PS51740"/>
    </source>
</evidence>
<sequence>MLMGQFEHSIDTKGRIIIPAKLRDELGEKFILTRGLDNCLFVYSLAEWANIEIKLKSLPLNKKDARAFTRFFLAGATECEADKQGRVLIPINLRQHAKIDKDVVIIGVSTRIEIWSKEIWNEYFNNVDISFEDVAEHLDDLGI</sequence>
<dbReference type="HAMAP" id="MF_01008">
    <property type="entry name" value="MraZ"/>
    <property type="match status" value="1"/>
</dbReference>
<keyword evidence="10" id="KW-1185">Reference proteome</keyword>
<dbReference type="AlphaFoldDB" id="A0A975AWT0"/>
<dbReference type="GO" id="GO:2000143">
    <property type="term" value="P:negative regulation of DNA-templated transcription initiation"/>
    <property type="evidence" value="ECO:0007669"/>
    <property type="project" value="TreeGrafter"/>
</dbReference>
<comment type="similarity">
    <text evidence="7">Belongs to the MraZ family.</text>
</comment>
<proteinExistence type="inferred from homology"/>
<evidence type="ECO:0000256" key="1">
    <source>
        <dbReference type="ARBA" id="ARBA00013860"/>
    </source>
</evidence>
<dbReference type="GO" id="GO:0009295">
    <property type="term" value="C:nucleoid"/>
    <property type="evidence" value="ECO:0007669"/>
    <property type="project" value="UniProtKB-SubCell"/>
</dbReference>